<sequence length="177" mass="20530">GSVAIDSHIDFSHPPKNRKQIMDIEVFYPERKSFSITPDFALFYPLLSDNQNRFYIRAGDGNYENHLDDLKRCRINIKKEKMSCETIFSTWQNYWDFDVFPDGENIVFSRTKGNCVKAKMMGKDNAHCITSKHRTGNSIKISPDGRWLAFKKKDTIGTEYSGEALYIIQIQITEEAE</sequence>
<accession>A0A3B0R0K7</accession>
<evidence type="ECO:0008006" key="2">
    <source>
        <dbReference type="Google" id="ProtNLM"/>
    </source>
</evidence>
<dbReference type="EMBL" id="UOEA01000105">
    <property type="protein sequence ID" value="VAV85869.1"/>
    <property type="molecule type" value="Genomic_DNA"/>
</dbReference>
<protein>
    <recommendedName>
        <fullName evidence="2">TolB protein, periplasmic protein involved in the tonb-independent uptake of group A colicins</fullName>
    </recommendedName>
</protein>
<evidence type="ECO:0000313" key="1">
    <source>
        <dbReference type="EMBL" id="VAV85869.1"/>
    </source>
</evidence>
<reference evidence="1" key="1">
    <citation type="submission" date="2018-06" db="EMBL/GenBank/DDBJ databases">
        <authorList>
            <person name="Zhirakovskaya E."/>
        </authorList>
    </citation>
    <scope>NUCLEOTIDE SEQUENCE</scope>
</reference>
<name>A0A3B0R0K7_9ZZZZ</name>
<dbReference type="AlphaFoldDB" id="A0A3B0R0K7"/>
<dbReference type="Gene3D" id="2.120.10.30">
    <property type="entry name" value="TolB, C-terminal domain"/>
    <property type="match status" value="1"/>
</dbReference>
<organism evidence="1">
    <name type="scientific">hydrothermal vent metagenome</name>
    <dbReference type="NCBI Taxonomy" id="652676"/>
    <lineage>
        <taxon>unclassified sequences</taxon>
        <taxon>metagenomes</taxon>
        <taxon>ecological metagenomes</taxon>
    </lineage>
</organism>
<feature type="non-terminal residue" evidence="1">
    <location>
        <position position="1"/>
    </location>
</feature>
<dbReference type="SUPFAM" id="SSF82171">
    <property type="entry name" value="DPP6 N-terminal domain-like"/>
    <property type="match status" value="1"/>
</dbReference>
<dbReference type="InterPro" id="IPR011042">
    <property type="entry name" value="6-blade_b-propeller_TolB-like"/>
</dbReference>
<gene>
    <name evidence="1" type="ORF">MNBD_DELTA01-196</name>
</gene>
<proteinExistence type="predicted"/>